<evidence type="ECO:0000313" key="7">
    <source>
        <dbReference type="EMBL" id="MBB4923732.1"/>
    </source>
</evidence>
<dbReference type="SUPFAM" id="SSF55874">
    <property type="entry name" value="ATPase domain of HSP90 chaperone/DNA topoisomerase II/histidine kinase"/>
    <property type="match status" value="1"/>
</dbReference>
<feature type="compositionally biased region" description="Low complexity" evidence="4">
    <location>
        <begin position="21"/>
        <end position="36"/>
    </location>
</feature>
<evidence type="ECO:0000256" key="2">
    <source>
        <dbReference type="ARBA" id="ARBA00022777"/>
    </source>
</evidence>
<keyword evidence="2 7" id="KW-0418">Kinase</keyword>
<dbReference type="CDD" id="cd16917">
    <property type="entry name" value="HATPase_UhpB-NarQ-NarX-like"/>
    <property type="match status" value="1"/>
</dbReference>
<reference evidence="7 8" key="1">
    <citation type="submission" date="2020-08" db="EMBL/GenBank/DDBJ databases">
        <title>Sequencing the genomes of 1000 actinobacteria strains.</title>
        <authorList>
            <person name="Klenk H.-P."/>
        </authorList>
    </citation>
    <scope>NUCLEOTIDE SEQUENCE [LARGE SCALE GENOMIC DNA]</scope>
    <source>
        <strain evidence="7 8">DSM 41654</strain>
    </source>
</reference>
<evidence type="ECO:0000256" key="5">
    <source>
        <dbReference type="SAM" id="Phobius"/>
    </source>
</evidence>
<keyword evidence="5" id="KW-0472">Membrane</keyword>
<dbReference type="Proteomes" id="UP000540506">
    <property type="component" value="Unassembled WGS sequence"/>
</dbReference>
<evidence type="ECO:0000256" key="3">
    <source>
        <dbReference type="ARBA" id="ARBA00023012"/>
    </source>
</evidence>
<feature type="transmembrane region" description="Helical" evidence="5">
    <location>
        <begin position="126"/>
        <end position="150"/>
    </location>
</feature>
<dbReference type="Gene3D" id="3.30.565.10">
    <property type="entry name" value="Histidine kinase-like ATPase, C-terminal domain"/>
    <property type="match status" value="1"/>
</dbReference>
<evidence type="ECO:0000256" key="1">
    <source>
        <dbReference type="ARBA" id="ARBA00022679"/>
    </source>
</evidence>
<dbReference type="GO" id="GO:0000155">
    <property type="term" value="F:phosphorelay sensor kinase activity"/>
    <property type="evidence" value="ECO:0007669"/>
    <property type="project" value="InterPro"/>
</dbReference>
<dbReference type="GO" id="GO:0016020">
    <property type="term" value="C:membrane"/>
    <property type="evidence" value="ECO:0007669"/>
    <property type="project" value="InterPro"/>
</dbReference>
<feature type="region of interest" description="Disordered" evidence="4">
    <location>
        <begin position="1"/>
        <end position="36"/>
    </location>
</feature>
<feature type="domain" description="Signal transduction histidine kinase subgroup 3 dimerisation and phosphoacceptor" evidence="6">
    <location>
        <begin position="234"/>
        <end position="301"/>
    </location>
</feature>
<keyword evidence="5" id="KW-0812">Transmembrane</keyword>
<dbReference type="Gene3D" id="1.20.5.1930">
    <property type="match status" value="1"/>
</dbReference>
<dbReference type="InterPro" id="IPR036890">
    <property type="entry name" value="HATPase_C_sf"/>
</dbReference>
<comment type="caution">
    <text evidence="7">The sequence shown here is derived from an EMBL/GenBank/DDBJ whole genome shotgun (WGS) entry which is preliminary data.</text>
</comment>
<feature type="compositionally biased region" description="Basic and acidic residues" evidence="4">
    <location>
        <begin position="1"/>
        <end position="12"/>
    </location>
</feature>
<sequence length="436" mass="45512">MSTVPLDHRPDEFTAADQGHSASSSSSSSPSSSAAERALAAAASESQFKGNVPGGAVDNRRQLLVKLCWMLLWTFYLVYPVKDLASGRHGPTVTLLGCAGLVGFLACYLILVIFRSMRGVRWRGSYPLVAVMAAIALGSSLGLGANWLVLFNYLSVAVGAVLVPRFALAGVATTTAVMAAVAVSQSQDLSTIGVLALPSFLSGAAMTGLQRLVGVMRELRDARETVAHLAVAEERLRLARDMHDLLGHSLSLIALKSELAGRFMTAGQQDAARAQVADIEQVARESLTDVRAAITGYRKPTLPVELSAARRALATAGVTLEAPAALAEDRPGLGAAEAETLAWALREAVTNIVRHADGATLCTVGMDETWDGEGGRYAVLEITDNGAGPGKSGPGNGLSGLDERLALVGGRLETSPGQHGKGFRIRALVPLGVRVG</sequence>
<feature type="transmembrane region" description="Helical" evidence="5">
    <location>
        <begin position="93"/>
        <end position="114"/>
    </location>
</feature>
<feature type="transmembrane region" description="Helical" evidence="5">
    <location>
        <begin position="63"/>
        <end position="81"/>
    </location>
</feature>
<proteinExistence type="predicted"/>
<name>A0A7W7R1M1_KITKI</name>
<gene>
    <name evidence="7" type="ORF">FHR34_002725</name>
</gene>
<dbReference type="PANTHER" id="PTHR24421">
    <property type="entry name" value="NITRATE/NITRITE SENSOR PROTEIN NARX-RELATED"/>
    <property type="match status" value="1"/>
</dbReference>
<dbReference type="PANTHER" id="PTHR24421:SF63">
    <property type="entry name" value="SENSOR HISTIDINE KINASE DESK"/>
    <property type="match status" value="1"/>
</dbReference>
<dbReference type="GO" id="GO:0046983">
    <property type="term" value="F:protein dimerization activity"/>
    <property type="evidence" value="ECO:0007669"/>
    <property type="project" value="InterPro"/>
</dbReference>
<organism evidence="7 8">
    <name type="scientific">Kitasatospora kifunensis</name>
    <name type="common">Streptomyces kifunensis</name>
    <dbReference type="NCBI Taxonomy" id="58351"/>
    <lineage>
        <taxon>Bacteria</taxon>
        <taxon>Bacillati</taxon>
        <taxon>Actinomycetota</taxon>
        <taxon>Actinomycetes</taxon>
        <taxon>Kitasatosporales</taxon>
        <taxon>Streptomycetaceae</taxon>
        <taxon>Kitasatospora</taxon>
    </lineage>
</organism>
<keyword evidence="8" id="KW-1185">Reference proteome</keyword>
<dbReference type="EC" id="2.7.13.3" evidence="7"/>
<dbReference type="Pfam" id="PF07730">
    <property type="entry name" value="HisKA_3"/>
    <property type="match status" value="1"/>
</dbReference>
<keyword evidence="1 7" id="KW-0808">Transferase</keyword>
<dbReference type="InterPro" id="IPR050482">
    <property type="entry name" value="Sensor_HK_TwoCompSys"/>
</dbReference>
<keyword evidence="5" id="KW-1133">Transmembrane helix</keyword>
<dbReference type="InterPro" id="IPR011712">
    <property type="entry name" value="Sig_transdc_His_kin_sub3_dim/P"/>
</dbReference>
<evidence type="ECO:0000256" key="4">
    <source>
        <dbReference type="SAM" id="MobiDB-lite"/>
    </source>
</evidence>
<evidence type="ECO:0000313" key="8">
    <source>
        <dbReference type="Proteomes" id="UP000540506"/>
    </source>
</evidence>
<dbReference type="AlphaFoldDB" id="A0A7W7R1M1"/>
<dbReference type="RefSeq" id="WP_246559976.1">
    <property type="nucleotide sequence ID" value="NZ_JACHJV010000001.1"/>
</dbReference>
<keyword evidence="3" id="KW-0902">Two-component regulatory system</keyword>
<evidence type="ECO:0000259" key="6">
    <source>
        <dbReference type="Pfam" id="PF07730"/>
    </source>
</evidence>
<dbReference type="EMBL" id="JACHJV010000001">
    <property type="protein sequence ID" value="MBB4923732.1"/>
    <property type="molecule type" value="Genomic_DNA"/>
</dbReference>
<accession>A0A7W7R1M1</accession>
<feature type="transmembrane region" description="Helical" evidence="5">
    <location>
        <begin position="189"/>
        <end position="209"/>
    </location>
</feature>
<protein>
    <submittedName>
        <fullName evidence="7">Two-component system sensor histidine kinase DesK</fullName>
        <ecNumber evidence="7">2.7.13.3</ecNumber>
    </submittedName>
</protein>
<feature type="transmembrane region" description="Helical" evidence="5">
    <location>
        <begin position="156"/>
        <end position="182"/>
    </location>
</feature>